<accession>A0A7D3ZKE5</accession>
<organism evidence="1 2">
    <name type="scientific">Actinomadura verrucosospora</name>
    <dbReference type="NCBI Taxonomy" id="46165"/>
    <lineage>
        <taxon>Bacteria</taxon>
        <taxon>Bacillati</taxon>
        <taxon>Actinomycetota</taxon>
        <taxon>Actinomycetes</taxon>
        <taxon>Streptosporangiales</taxon>
        <taxon>Thermomonosporaceae</taxon>
        <taxon>Actinomadura</taxon>
    </lineage>
</organism>
<gene>
    <name evidence="1" type="ORF">ACTIVE_2221</name>
</gene>
<evidence type="ECO:0000313" key="1">
    <source>
        <dbReference type="EMBL" id="QKG20583.1"/>
    </source>
</evidence>
<protein>
    <submittedName>
        <fullName evidence="1">Uncharacterized protein</fullName>
    </submittedName>
</protein>
<dbReference type="AlphaFoldDB" id="A0A7D3ZKE5"/>
<reference evidence="1 2" key="1">
    <citation type="submission" date="2020-05" db="EMBL/GenBank/DDBJ databases">
        <title>Actinomadura verrucosospora NRRL-B18236 (PFL_A860) Genome sequencing and assembly.</title>
        <authorList>
            <person name="Samborskyy M."/>
        </authorList>
    </citation>
    <scope>NUCLEOTIDE SEQUENCE [LARGE SCALE GENOMIC DNA]</scope>
    <source>
        <strain evidence="1 2">NRRL:B18236</strain>
    </source>
</reference>
<dbReference type="EMBL" id="CP053892">
    <property type="protein sequence ID" value="QKG20583.1"/>
    <property type="molecule type" value="Genomic_DNA"/>
</dbReference>
<dbReference type="Proteomes" id="UP000501240">
    <property type="component" value="Chromosome"/>
</dbReference>
<proteinExistence type="predicted"/>
<sequence>MLRLRTRGIAEPGLEAWARAAAGRWLAARQLDARLAGRPELRAALKDLLGGDEGR</sequence>
<name>A0A7D3ZKE5_ACTVE</name>
<evidence type="ECO:0000313" key="2">
    <source>
        <dbReference type="Proteomes" id="UP000501240"/>
    </source>
</evidence>
<keyword evidence="2" id="KW-1185">Reference proteome</keyword>